<dbReference type="AlphaFoldDB" id="A0A9J7MIG1"/>
<dbReference type="PANTHER" id="PTHR45695:SF9">
    <property type="entry name" value="LEUCOKININ RECEPTOR"/>
    <property type="match status" value="1"/>
</dbReference>
<evidence type="ECO:0000313" key="13">
    <source>
        <dbReference type="RefSeq" id="XP_035668464.1"/>
    </source>
</evidence>
<keyword evidence="5 9" id="KW-0297">G-protein coupled receptor</keyword>
<evidence type="ECO:0000256" key="5">
    <source>
        <dbReference type="ARBA" id="ARBA00023040"/>
    </source>
</evidence>
<keyword evidence="8 9" id="KW-0807">Transducer</keyword>
<dbReference type="GO" id="GO:0007186">
    <property type="term" value="P:G protein-coupled receptor signaling pathway"/>
    <property type="evidence" value="ECO:0000318"/>
    <property type="project" value="GO_Central"/>
</dbReference>
<dbReference type="GO" id="GO:0005886">
    <property type="term" value="C:plasma membrane"/>
    <property type="evidence" value="ECO:0000318"/>
    <property type="project" value="GO_Central"/>
</dbReference>
<dbReference type="GO" id="GO:0004983">
    <property type="term" value="F:neuropeptide Y receptor activity"/>
    <property type="evidence" value="ECO:0007669"/>
    <property type="project" value="InterPro"/>
</dbReference>
<feature type="transmembrane region" description="Helical" evidence="10">
    <location>
        <begin position="74"/>
        <end position="93"/>
    </location>
</feature>
<dbReference type="Proteomes" id="UP000001554">
    <property type="component" value="Chromosome 3"/>
</dbReference>
<evidence type="ECO:0000256" key="7">
    <source>
        <dbReference type="ARBA" id="ARBA00023170"/>
    </source>
</evidence>
<comment type="similarity">
    <text evidence="2 9">Belongs to the G-protein coupled receptor 1 family.</text>
</comment>
<gene>
    <name evidence="13 14" type="primary">LOC118410773</name>
</gene>
<dbReference type="RefSeq" id="XP_035668464.1">
    <property type="nucleotide sequence ID" value="XM_035812571.1"/>
</dbReference>
<keyword evidence="4 10" id="KW-1133">Transmembrane helix</keyword>
<feature type="transmembrane region" description="Helical" evidence="10">
    <location>
        <begin position="288"/>
        <end position="306"/>
    </location>
</feature>
<dbReference type="PROSITE" id="PS50262">
    <property type="entry name" value="G_PROTEIN_RECEP_F1_2"/>
    <property type="match status" value="1"/>
</dbReference>
<reference evidence="12" key="1">
    <citation type="journal article" date="2020" name="Nat. Ecol. Evol.">
        <title>Deeply conserved synteny resolves early events in vertebrate evolution.</title>
        <authorList>
            <person name="Simakov O."/>
            <person name="Marletaz F."/>
            <person name="Yue J.X."/>
            <person name="O'Connell B."/>
            <person name="Jenkins J."/>
            <person name="Brandt A."/>
            <person name="Calef R."/>
            <person name="Tung C.H."/>
            <person name="Huang T.K."/>
            <person name="Schmutz J."/>
            <person name="Satoh N."/>
            <person name="Yu J.K."/>
            <person name="Putnam N.H."/>
            <person name="Green R.E."/>
            <person name="Rokhsar D.S."/>
        </authorList>
    </citation>
    <scope>NUCLEOTIDE SEQUENCE [LARGE SCALE GENOMIC DNA]</scope>
    <source>
        <strain evidence="12">S238N-H82</strain>
    </source>
</reference>
<feature type="transmembrane region" description="Helical" evidence="10">
    <location>
        <begin position="113"/>
        <end position="132"/>
    </location>
</feature>
<feature type="transmembrane region" description="Helical" evidence="10">
    <location>
        <begin position="153"/>
        <end position="172"/>
    </location>
</feature>
<keyword evidence="6 10" id="KW-0472">Membrane</keyword>
<keyword evidence="3 9" id="KW-0812">Transmembrane</keyword>
<dbReference type="CDD" id="cd15207">
    <property type="entry name" value="7tmA_NPFFR"/>
    <property type="match status" value="1"/>
</dbReference>
<dbReference type="InterPro" id="IPR000276">
    <property type="entry name" value="GPCR_Rhodpsn"/>
</dbReference>
<sequence>MEGGMSPNISDLNYHNVTWNDERFIFDKYKQSTAVIVIFILAYLSIFLLCVVGNILVILVMVFNRNMRTVTNMFITNLAVADLLVGVFCLPFNLADNITTSWPFDDVMCKTFLTVQVLSVSASVFTLIAIAVDRYYAVVHPTSSGVTKPAMRYILVSVWLVAVCTCVPQGLVLTSTTYQDVYTSDGQLMTTCEEVWPGDHYRAAYALGLFITSYLTPLFIIAVLYIRISMRLWYRPKLGGNQTNSALSVKSTEPFVSYSSRSDNATLHMPTAAPSPSVQAQMSKKLHVIRMLLIVVVVFFLSWLPIHVFNIVSVFANLTENTLIILYHYVFPIVQCMAFINCGINPIIYGYYNKNLRKAFYQLIRKSS</sequence>
<dbReference type="GO" id="GO:0032870">
    <property type="term" value="P:cellular response to hormone stimulus"/>
    <property type="evidence" value="ECO:0000318"/>
    <property type="project" value="GO_Central"/>
</dbReference>
<feature type="domain" description="G-protein coupled receptors family 1 profile" evidence="11">
    <location>
        <begin position="53"/>
        <end position="349"/>
    </location>
</feature>
<dbReference type="PRINTS" id="PR01012">
    <property type="entry name" value="NRPEPTIDEYR"/>
</dbReference>
<feature type="transmembrane region" description="Helical" evidence="10">
    <location>
        <begin position="326"/>
        <end position="352"/>
    </location>
</feature>
<organism evidence="12 13">
    <name type="scientific">Branchiostoma floridae</name>
    <name type="common">Florida lancelet</name>
    <name type="synonym">Amphioxus</name>
    <dbReference type="NCBI Taxonomy" id="7739"/>
    <lineage>
        <taxon>Eukaryota</taxon>
        <taxon>Metazoa</taxon>
        <taxon>Chordata</taxon>
        <taxon>Cephalochordata</taxon>
        <taxon>Leptocardii</taxon>
        <taxon>Amphioxiformes</taxon>
        <taxon>Branchiostomatidae</taxon>
        <taxon>Branchiostoma</taxon>
    </lineage>
</organism>
<dbReference type="InterPro" id="IPR000611">
    <property type="entry name" value="NPY_rcpt"/>
</dbReference>
<dbReference type="GO" id="GO:0004930">
    <property type="term" value="F:G protein-coupled receptor activity"/>
    <property type="evidence" value="ECO:0000318"/>
    <property type="project" value="GO_Central"/>
</dbReference>
<evidence type="ECO:0000259" key="11">
    <source>
        <dbReference type="PROSITE" id="PS50262"/>
    </source>
</evidence>
<evidence type="ECO:0000256" key="9">
    <source>
        <dbReference type="RuleBase" id="RU000688"/>
    </source>
</evidence>
<reference evidence="13 14" key="2">
    <citation type="submission" date="2025-04" db="UniProtKB">
        <authorList>
            <consortium name="RefSeq"/>
        </authorList>
    </citation>
    <scope>IDENTIFICATION</scope>
    <source>
        <strain evidence="13 14">S238N-H82</strain>
        <tissue evidence="13 14">Testes</tissue>
    </source>
</reference>
<evidence type="ECO:0000256" key="3">
    <source>
        <dbReference type="ARBA" id="ARBA00022692"/>
    </source>
</evidence>
<dbReference type="PANTHER" id="PTHR45695">
    <property type="entry name" value="LEUCOKININ RECEPTOR-RELATED"/>
    <property type="match status" value="1"/>
</dbReference>
<evidence type="ECO:0000256" key="8">
    <source>
        <dbReference type="ARBA" id="ARBA00023224"/>
    </source>
</evidence>
<evidence type="ECO:0000256" key="2">
    <source>
        <dbReference type="ARBA" id="ARBA00010663"/>
    </source>
</evidence>
<dbReference type="PROSITE" id="PS00237">
    <property type="entry name" value="G_PROTEIN_RECEP_F1_1"/>
    <property type="match status" value="1"/>
</dbReference>
<dbReference type="InterPro" id="IPR017452">
    <property type="entry name" value="GPCR_Rhodpsn_7TM"/>
</dbReference>
<keyword evidence="7 9" id="KW-0675">Receptor</keyword>
<evidence type="ECO:0000256" key="1">
    <source>
        <dbReference type="ARBA" id="ARBA00004141"/>
    </source>
</evidence>
<dbReference type="GeneID" id="118410773"/>
<evidence type="ECO:0000313" key="12">
    <source>
        <dbReference type="Proteomes" id="UP000001554"/>
    </source>
</evidence>
<feature type="transmembrane region" description="Helical" evidence="10">
    <location>
        <begin position="203"/>
        <end position="226"/>
    </location>
</feature>
<feature type="transmembrane region" description="Helical" evidence="10">
    <location>
        <begin position="34"/>
        <end position="62"/>
    </location>
</feature>
<dbReference type="KEGG" id="bfo:118410773"/>
<dbReference type="SUPFAM" id="SSF81321">
    <property type="entry name" value="Family A G protein-coupled receptor-like"/>
    <property type="match status" value="1"/>
</dbReference>
<dbReference type="PRINTS" id="PR00237">
    <property type="entry name" value="GPCRRHODOPSN"/>
</dbReference>
<dbReference type="Pfam" id="PF00001">
    <property type="entry name" value="7tm_1"/>
    <property type="match status" value="1"/>
</dbReference>
<comment type="subcellular location">
    <subcellularLocation>
        <location evidence="1">Membrane</location>
        <topology evidence="1">Multi-pass membrane protein</topology>
    </subcellularLocation>
</comment>
<dbReference type="SMART" id="SM01381">
    <property type="entry name" value="7TM_GPCR_Srsx"/>
    <property type="match status" value="1"/>
</dbReference>
<evidence type="ECO:0000256" key="6">
    <source>
        <dbReference type="ARBA" id="ARBA00023136"/>
    </source>
</evidence>
<keyword evidence="12" id="KW-1185">Reference proteome</keyword>
<evidence type="ECO:0000256" key="4">
    <source>
        <dbReference type="ARBA" id="ARBA00022989"/>
    </source>
</evidence>
<name>A0A9J7MIG1_BRAFL</name>
<proteinExistence type="inferred from homology"/>
<dbReference type="OrthoDB" id="5975505at2759"/>
<dbReference type="Gene3D" id="1.20.1070.10">
    <property type="entry name" value="Rhodopsin 7-helix transmembrane proteins"/>
    <property type="match status" value="1"/>
</dbReference>
<accession>A0A9J7MIG1</accession>
<dbReference type="RefSeq" id="XP_035668465.1">
    <property type="nucleotide sequence ID" value="XM_035812572.1"/>
</dbReference>
<protein>
    <submittedName>
        <fullName evidence="13 14">Neuropeptide FF receptor 1-like</fullName>
    </submittedName>
</protein>
<evidence type="ECO:0000313" key="14">
    <source>
        <dbReference type="RefSeq" id="XP_035668465.1"/>
    </source>
</evidence>
<evidence type="ECO:0000256" key="10">
    <source>
        <dbReference type="SAM" id="Phobius"/>
    </source>
</evidence>
<dbReference type="OMA" id="RYMARPG"/>